<protein>
    <submittedName>
        <fullName evidence="2">THUMPD2 protein</fullName>
    </submittedName>
</protein>
<dbReference type="AlphaFoldDB" id="A0A812VL17"/>
<dbReference type="PANTHER" id="PTHR14911:SF13">
    <property type="entry name" value="TRNA (GUANINE(6)-N2)-METHYLTRANSFERASE THUMP3"/>
    <property type="match status" value="1"/>
</dbReference>
<dbReference type="PROSITE" id="PS51257">
    <property type="entry name" value="PROKAR_LIPOPROTEIN"/>
    <property type="match status" value="1"/>
</dbReference>
<reference evidence="2" key="1">
    <citation type="submission" date="2021-02" db="EMBL/GenBank/DDBJ databases">
        <authorList>
            <person name="Dougan E. K."/>
            <person name="Rhodes N."/>
            <person name="Thang M."/>
            <person name="Chan C."/>
        </authorList>
    </citation>
    <scope>NUCLEOTIDE SEQUENCE</scope>
</reference>
<dbReference type="GO" id="GO:0030488">
    <property type="term" value="P:tRNA methylation"/>
    <property type="evidence" value="ECO:0007669"/>
    <property type="project" value="TreeGrafter"/>
</dbReference>
<dbReference type="PANTHER" id="PTHR14911">
    <property type="entry name" value="THUMP DOMAIN-CONTAINING"/>
    <property type="match status" value="1"/>
</dbReference>
<dbReference type="Pfam" id="PF01170">
    <property type="entry name" value="UPF0020"/>
    <property type="match status" value="1"/>
</dbReference>
<dbReference type="Gene3D" id="3.40.50.150">
    <property type="entry name" value="Vaccinia Virus protein VP39"/>
    <property type="match status" value="1"/>
</dbReference>
<dbReference type="SUPFAM" id="SSF53335">
    <property type="entry name" value="S-adenosyl-L-methionine-dependent methyltransferases"/>
    <property type="match status" value="1"/>
</dbReference>
<evidence type="ECO:0000259" key="1">
    <source>
        <dbReference type="Pfam" id="PF01170"/>
    </source>
</evidence>
<dbReference type="Proteomes" id="UP000649617">
    <property type="component" value="Unassembled WGS sequence"/>
</dbReference>
<accession>A0A812VL17</accession>
<dbReference type="InterPro" id="IPR000241">
    <property type="entry name" value="RlmKL-like_Mtase"/>
</dbReference>
<dbReference type="OrthoDB" id="419591at2759"/>
<dbReference type="InterPro" id="IPR029063">
    <property type="entry name" value="SAM-dependent_MTases_sf"/>
</dbReference>
<dbReference type="CDD" id="cd02440">
    <property type="entry name" value="AdoMet_MTases"/>
    <property type="match status" value="1"/>
</dbReference>
<gene>
    <name evidence="2" type="primary">THUMPD2</name>
    <name evidence="2" type="ORF">SPIL2461_LOCUS16534</name>
</gene>
<proteinExistence type="predicted"/>
<keyword evidence="3" id="KW-1185">Reference proteome</keyword>
<evidence type="ECO:0000313" key="2">
    <source>
        <dbReference type="EMBL" id="CAE7630415.1"/>
    </source>
</evidence>
<dbReference type="GO" id="GO:0016423">
    <property type="term" value="F:tRNA (guanine) methyltransferase activity"/>
    <property type="evidence" value="ECO:0007669"/>
    <property type="project" value="TreeGrafter"/>
</dbReference>
<dbReference type="GO" id="GO:0043527">
    <property type="term" value="C:tRNA methyltransferase complex"/>
    <property type="evidence" value="ECO:0007669"/>
    <property type="project" value="UniProtKB-ARBA"/>
</dbReference>
<dbReference type="EMBL" id="CAJNIZ010042637">
    <property type="protein sequence ID" value="CAE7630415.1"/>
    <property type="molecule type" value="Genomic_DNA"/>
</dbReference>
<sequence length="244" mass="27470">MCGKGTLLAEAAVWWPNASFAGCDVDIDQLDCCRTNFEWLQRRIQLFQANATKPGGIPFQNNSVDKVLVAPPWNRQFRICGEPQIFYQAMFEEILRVLHPTGRLVFVGASGKVIHKLEVALRNARAKVDGGWSIVAKRSFFLTGKVTAVMAVAENVGHESLQDVGWKGLAWEGQAPDNGRDLYNHWRMLRALDFPTLRPAFETALPSEPVLIHRHISNSRYRGFGWLMTSALLIGLWALKRQVL</sequence>
<organism evidence="2 3">
    <name type="scientific">Symbiodinium pilosum</name>
    <name type="common">Dinoflagellate</name>
    <dbReference type="NCBI Taxonomy" id="2952"/>
    <lineage>
        <taxon>Eukaryota</taxon>
        <taxon>Sar</taxon>
        <taxon>Alveolata</taxon>
        <taxon>Dinophyceae</taxon>
        <taxon>Suessiales</taxon>
        <taxon>Symbiodiniaceae</taxon>
        <taxon>Symbiodinium</taxon>
    </lineage>
</organism>
<evidence type="ECO:0000313" key="3">
    <source>
        <dbReference type="Proteomes" id="UP000649617"/>
    </source>
</evidence>
<name>A0A812VL17_SYMPI</name>
<feature type="domain" description="Ribosomal RNA large subunit methyltransferase K/L-like methyltransferase" evidence="1">
    <location>
        <begin position="1"/>
        <end position="116"/>
    </location>
</feature>
<comment type="caution">
    <text evidence="2">The sequence shown here is derived from an EMBL/GenBank/DDBJ whole genome shotgun (WGS) entry which is preliminary data.</text>
</comment>